<accession>A0A1B6VYX5</accession>
<organism evidence="2 3">
    <name type="scientific">Eikenella halliae</name>
    <dbReference type="NCBI Taxonomy" id="1795832"/>
    <lineage>
        <taxon>Bacteria</taxon>
        <taxon>Pseudomonadati</taxon>
        <taxon>Pseudomonadota</taxon>
        <taxon>Betaproteobacteria</taxon>
        <taxon>Neisseriales</taxon>
        <taxon>Neisseriaceae</taxon>
        <taxon>Eikenella</taxon>
    </lineage>
</organism>
<dbReference type="OrthoDB" id="8610433at2"/>
<dbReference type="AlphaFoldDB" id="A0A1B6VYX5"/>
<keyword evidence="3" id="KW-1185">Reference proteome</keyword>
<name>A0A1B6VYX5_9NEIS</name>
<evidence type="ECO:0000313" key="2">
    <source>
        <dbReference type="EMBL" id="OAM43366.1"/>
    </source>
</evidence>
<protein>
    <submittedName>
        <fullName evidence="2">Uncharacterized protein</fullName>
    </submittedName>
</protein>
<comment type="caution">
    <text evidence="2">The sequence shown here is derived from an EMBL/GenBank/DDBJ whole genome shotgun (WGS) entry which is preliminary data.</text>
</comment>
<dbReference type="Proteomes" id="UP000077726">
    <property type="component" value="Unassembled WGS sequence"/>
</dbReference>
<sequence length="268" mass="30353">MPINKPAAISAALLLAISSAVQAQTDFDFNRIPAAERQRMLQEAVAEINGKLPYPSYDGSNQLNRVFIENNRLVFDGNINLDKLNTPPEARRPEILQALFQVSGSKQLCEISETATLNKQLSITVRYQVHGSQQIIPINVPKGYCTRYLRKPILQRVEEFVIDNTNIMTPVVNQKLPIQNGNITLMRLTFDAQSRTQHRYISKADSSLAMQPSHVIRTRLQQEAEQEVCDPFIAPQNRYYATTFHTTLPGHATPFEITIPKGHCDRQR</sequence>
<dbReference type="EMBL" id="LXSQ01000014">
    <property type="protein sequence ID" value="OAM43366.1"/>
    <property type="molecule type" value="Genomic_DNA"/>
</dbReference>
<gene>
    <name evidence="2" type="ORF">A7Q00_05540</name>
</gene>
<keyword evidence="1" id="KW-0732">Signal</keyword>
<feature type="chain" id="PRO_5008590539" evidence="1">
    <location>
        <begin position="24"/>
        <end position="268"/>
    </location>
</feature>
<evidence type="ECO:0000313" key="3">
    <source>
        <dbReference type="Proteomes" id="UP000077726"/>
    </source>
</evidence>
<dbReference type="RefSeq" id="WP_064089616.1">
    <property type="nucleotide sequence ID" value="NZ_LXSQ01000014.1"/>
</dbReference>
<proteinExistence type="predicted"/>
<feature type="signal peptide" evidence="1">
    <location>
        <begin position="1"/>
        <end position="23"/>
    </location>
</feature>
<dbReference type="STRING" id="1795832.A7Q00_05540"/>
<evidence type="ECO:0000256" key="1">
    <source>
        <dbReference type="SAM" id="SignalP"/>
    </source>
</evidence>
<reference evidence="3" key="1">
    <citation type="submission" date="2016-05" db="EMBL/GenBank/DDBJ databases">
        <title>Draft genome of Corynebacterium afermentans subsp. afermentans LCDC 88199T.</title>
        <authorList>
            <person name="Bernier A.-M."/>
            <person name="Bernard K."/>
        </authorList>
    </citation>
    <scope>NUCLEOTIDE SEQUENCE [LARGE SCALE GENOMIC DNA]</scope>
    <source>
        <strain evidence="3">NML130454</strain>
    </source>
</reference>